<dbReference type="RefSeq" id="WP_026428803.1">
    <property type="nucleotide sequence ID" value="NZ_CAUPFC010000007.1"/>
</dbReference>
<dbReference type="Pfam" id="PF20990">
    <property type="entry name" value="DUF2207_C"/>
    <property type="match status" value="1"/>
</dbReference>
<evidence type="ECO:0000313" key="4">
    <source>
        <dbReference type="EMBL" id="MDY5146660.1"/>
    </source>
</evidence>
<dbReference type="Proteomes" id="UP001284901">
    <property type="component" value="Unassembled WGS sequence"/>
</dbReference>
<sequence length="399" mass="44297">MEPLLELVSMNALEFWLALGIGVTALVIMCLALIPSREYADLPRGVYPREPAGVTGHNYRRRRPHTRPPVRTIPPEMPAALGAFMHRHYAADDAAITTLLDLAARGFLTIDFFRDPALRGQMITISLTEADTSTLEPFEARFLAALASPESAESAAFRESEPFDDRSYRTAMENAGLPAASRPVLRVQGFSTRLALAIARDSKAEVVSRRGWYHHGRELVGSLAAVLFFGGIALTGLAFIGALAFQLSWYWLIVGGWLVFCGFVGLLNFSSLTPNGVVASDQVEGFRRFLTAAPRFAGVSAEVLASYVGWAYGLECADEWVRSLERINSRDMRDVGAALPWLHLAGEDITNWYQLREALSVLETRFRSHPLAHDLPHARRRHLRRFVRGLLPVSTRTHT</sequence>
<protein>
    <submittedName>
        <fullName evidence="3">DUF2207 domain-containing protein</fullName>
    </submittedName>
</protein>
<dbReference type="Proteomes" id="UP001288320">
    <property type="component" value="Unassembled WGS sequence"/>
</dbReference>
<evidence type="ECO:0000313" key="3">
    <source>
        <dbReference type="EMBL" id="MDY5140326.1"/>
    </source>
</evidence>
<evidence type="ECO:0000313" key="6">
    <source>
        <dbReference type="Proteomes" id="UP001288320"/>
    </source>
</evidence>
<dbReference type="GeneID" id="92814360"/>
<keyword evidence="5" id="KW-1185">Reference proteome</keyword>
<dbReference type="EMBL" id="JAWNFY010000016">
    <property type="protein sequence ID" value="MDY5146660.1"/>
    <property type="molecule type" value="Genomic_DNA"/>
</dbReference>
<keyword evidence="1" id="KW-0812">Transmembrane</keyword>
<feature type="transmembrane region" description="Helical" evidence="1">
    <location>
        <begin position="219"/>
        <end position="243"/>
    </location>
</feature>
<name>A0AAW9HLN1_9ACTO</name>
<evidence type="ECO:0000256" key="1">
    <source>
        <dbReference type="SAM" id="Phobius"/>
    </source>
</evidence>
<comment type="caution">
    <text evidence="3">The sequence shown here is derived from an EMBL/GenBank/DDBJ whole genome shotgun (WGS) entry which is preliminary data.</text>
</comment>
<evidence type="ECO:0000313" key="5">
    <source>
        <dbReference type="Proteomes" id="UP001284901"/>
    </source>
</evidence>
<dbReference type="EMBL" id="JAWNFV010000005">
    <property type="protein sequence ID" value="MDY5140326.1"/>
    <property type="molecule type" value="Genomic_DNA"/>
</dbReference>
<gene>
    <name evidence="3" type="ORF">R6G74_03210</name>
    <name evidence="4" type="ORF">R6P33_06490</name>
</gene>
<dbReference type="AlphaFoldDB" id="A0AAW9HLN1"/>
<reference evidence="3 5" key="1">
    <citation type="submission" date="2023-10" db="EMBL/GenBank/DDBJ databases">
        <title>Whole Genome based description of the genera Actinobaculum and Actinotignum reveals a complex phylogenetic relationship within the species included in the genus Actinotignum.</title>
        <authorList>
            <person name="Jensen C.S."/>
            <person name="Dargis R."/>
            <person name="Kemp M."/>
            <person name="Christensen J.J."/>
        </authorList>
    </citation>
    <scope>NUCLEOTIDE SEQUENCE</scope>
    <source>
        <strain evidence="4 5">SLA_B089</strain>
        <strain evidence="3">SLA_B245</strain>
    </source>
</reference>
<evidence type="ECO:0000259" key="2">
    <source>
        <dbReference type="Pfam" id="PF20990"/>
    </source>
</evidence>
<keyword evidence="1" id="KW-0472">Membrane</keyword>
<dbReference type="InterPro" id="IPR048389">
    <property type="entry name" value="YciQ-like_C"/>
</dbReference>
<feature type="domain" description="Predicted membrane protein YciQ-like C-terminal" evidence="2">
    <location>
        <begin position="72"/>
        <end position="324"/>
    </location>
</feature>
<accession>A0AAW9HLN1</accession>
<keyword evidence="1" id="KW-1133">Transmembrane helix</keyword>
<feature type="transmembrane region" description="Helical" evidence="1">
    <location>
        <begin position="249"/>
        <end position="269"/>
    </location>
</feature>
<proteinExistence type="predicted"/>
<organism evidence="3 6">
    <name type="scientific">Actinotignum timonense</name>
    <dbReference type="NCBI Taxonomy" id="1870995"/>
    <lineage>
        <taxon>Bacteria</taxon>
        <taxon>Bacillati</taxon>
        <taxon>Actinomycetota</taxon>
        <taxon>Actinomycetes</taxon>
        <taxon>Actinomycetales</taxon>
        <taxon>Actinomycetaceae</taxon>
        <taxon>Actinotignum</taxon>
    </lineage>
</organism>
<feature type="transmembrane region" description="Helical" evidence="1">
    <location>
        <begin position="15"/>
        <end position="34"/>
    </location>
</feature>